<gene>
    <name evidence="1" type="ORF">G7Y89_g15605</name>
</gene>
<keyword evidence="2" id="KW-1185">Reference proteome</keyword>
<dbReference type="EMBL" id="JAAMPI010002532">
    <property type="protein sequence ID" value="KAF4612472.1"/>
    <property type="molecule type" value="Genomic_DNA"/>
</dbReference>
<organism evidence="1 2">
    <name type="scientific">Cudoniella acicularis</name>
    <dbReference type="NCBI Taxonomy" id="354080"/>
    <lineage>
        <taxon>Eukaryota</taxon>
        <taxon>Fungi</taxon>
        <taxon>Dikarya</taxon>
        <taxon>Ascomycota</taxon>
        <taxon>Pezizomycotina</taxon>
        <taxon>Leotiomycetes</taxon>
        <taxon>Helotiales</taxon>
        <taxon>Tricladiaceae</taxon>
        <taxon>Cudoniella</taxon>
    </lineage>
</organism>
<dbReference type="AlphaFoldDB" id="A0A8H4QLC4"/>
<reference evidence="1 2" key="1">
    <citation type="submission" date="2020-03" db="EMBL/GenBank/DDBJ databases">
        <title>Draft Genome Sequence of Cudoniella acicularis.</title>
        <authorList>
            <person name="Buettner E."/>
            <person name="Kellner H."/>
        </authorList>
    </citation>
    <scope>NUCLEOTIDE SEQUENCE [LARGE SCALE GENOMIC DNA]</scope>
    <source>
        <strain evidence="1 2">DSM 108380</strain>
    </source>
</reference>
<sequence length="167" mass="18835">MPLPSSSDNTAPSYTIMWTFLKSNVSLDIIKDLNLVLGPLVKVVDGKIYPLHRSLRNHLVRRSEGKLLEPTGHFTILSMCLGYLELVFNLGLDPGETESPLEVEFNLLNYAILYWPIHFQGTNSDPAAIRMVSQFMGNDKAIAAWSKLYLQQIETDVLDHETVDTPF</sequence>
<evidence type="ECO:0000313" key="1">
    <source>
        <dbReference type="EMBL" id="KAF4612472.1"/>
    </source>
</evidence>
<accession>A0A8H4QLC4</accession>
<proteinExistence type="predicted"/>
<evidence type="ECO:0000313" key="2">
    <source>
        <dbReference type="Proteomes" id="UP000566819"/>
    </source>
</evidence>
<protein>
    <submittedName>
        <fullName evidence="1">Uncharacterized protein</fullName>
    </submittedName>
</protein>
<name>A0A8H4QLC4_9HELO</name>
<dbReference type="Proteomes" id="UP000566819">
    <property type="component" value="Unassembled WGS sequence"/>
</dbReference>
<comment type="caution">
    <text evidence="1">The sequence shown here is derived from an EMBL/GenBank/DDBJ whole genome shotgun (WGS) entry which is preliminary data.</text>
</comment>